<name>A0AAV6IMA9_9ERIC</name>
<dbReference type="Proteomes" id="UP000823749">
    <property type="component" value="Chromosome 10"/>
</dbReference>
<dbReference type="PANTHER" id="PTHR33704">
    <property type="entry name" value="PROTEIN HEAT INTOLERANT 4-RELATED"/>
    <property type="match status" value="1"/>
</dbReference>
<dbReference type="EMBL" id="JACTNZ010000010">
    <property type="protein sequence ID" value="KAG5528587.1"/>
    <property type="molecule type" value="Genomic_DNA"/>
</dbReference>
<dbReference type="GO" id="GO:1900034">
    <property type="term" value="P:regulation of cellular response to heat"/>
    <property type="evidence" value="ECO:0007669"/>
    <property type="project" value="InterPro"/>
</dbReference>
<keyword evidence="1" id="KW-0175">Coiled coil</keyword>
<protein>
    <submittedName>
        <fullName evidence="2">Uncharacterized protein</fullName>
    </submittedName>
</protein>
<keyword evidence="3" id="KW-1185">Reference proteome</keyword>
<dbReference type="AlphaFoldDB" id="A0AAV6IMA9"/>
<accession>A0AAV6IMA9</accession>
<evidence type="ECO:0000313" key="2">
    <source>
        <dbReference type="EMBL" id="KAG5528587.1"/>
    </source>
</evidence>
<sequence>MLGKCPLYRAGLSNLKEERAKKFEYCLPYFYQPLQYDELEQSTVVYILFPAEPAPLCRDFDWKFDEPEEFTDVLIKNNELSEDQKDAFKDFVKEKVREAKRANREARESRKKALEEMSEETKAAFQSIKFYKFYPGPTSDTPDVSNFKGDASTHGSHIGLAALYDFTREFTTENASERITKNRRPRMRFSCERSGKYRPFINKAKDKGGNVKENDKEPKAKKIACVTRTKKCECLFELRCVKGLEGWTVTVFNGNHNHPPAEKLEGHAYPGRLSSEQSTMLVDMCVSSLSKPREILSLIKGNDEFNSAVGLMLLEIKKLDDMVVEDKVECVCPIRRTHGLPRAHEIAPFKNRGEPIPLSLIDDHWKMLSLEKRKDDGAILKIMNVD</sequence>
<dbReference type="PANTHER" id="PTHR33704:SF1">
    <property type="entry name" value="PROTEIN HEAT INTOLERANT 4-RELATED"/>
    <property type="match status" value="1"/>
</dbReference>
<gene>
    <name evidence="2" type="ORF">RHGRI_029317</name>
</gene>
<evidence type="ECO:0000256" key="1">
    <source>
        <dbReference type="SAM" id="Coils"/>
    </source>
</evidence>
<dbReference type="InterPro" id="IPR039313">
    <property type="entry name" value="HIT4"/>
</dbReference>
<comment type="caution">
    <text evidence="2">The sequence shown here is derived from an EMBL/GenBank/DDBJ whole genome shotgun (WGS) entry which is preliminary data.</text>
</comment>
<organism evidence="2 3">
    <name type="scientific">Rhododendron griersonianum</name>
    <dbReference type="NCBI Taxonomy" id="479676"/>
    <lineage>
        <taxon>Eukaryota</taxon>
        <taxon>Viridiplantae</taxon>
        <taxon>Streptophyta</taxon>
        <taxon>Embryophyta</taxon>
        <taxon>Tracheophyta</taxon>
        <taxon>Spermatophyta</taxon>
        <taxon>Magnoliopsida</taxon>
        <taxon>eudicotyledons</taxon>
        <taxon>Gunneridae</taxon>
        <taxon>Pentapetalae</taxon>
        <taxon>asterids</taxon>
        <taxon>Ericales</taxon>
        <taxon>Ericaceae</taxon>
        <taxon>Ericoideae</taxon>
        <taxon>Rhodoreae</taxon>
        <taxon>Rhododendron</taxon>
    </lineage>
</organism>
<evidence type="ECO:0000313" key="3">
    <source>
        <dbReference type="Proteomes" id="UP000823749"/>
    </source>
</evidence>
<reference evidence="2" key="1">
    <citation type="submission" date="2020-08" db="EMBL/GenBank/DDBJ databases">
        <title>Plant Genome Project.</title>
        <authorList>
            <person name="Zhang R.-G."/>
        </authorList>
    </citation>
    <scope>NUCLEOTIDE SEQUENCE</scope>
    <source>
        <strain evidence="2">WSP0</strain>
        <tissue evidence="2">Leaf</tissue>
    </source>
</reference>
<proteinExistence type="predicted"/>
<feature type="coiled-coil region" evidence="1">
    <location>
        <begin position="89"/>
        <end position="123"/>
    </location>
</feature>